<dbReference type="PANTHER" id="PTHR30328">
    <property type="entry name" value="TRANSCRIPTIONAL REPRESSOR"/>
    <property type="match status" value="1"/>
</dbReference>
<dbReference type="Pfam" id="PF00440">
    <property type="entry name" value="TetR_N"/>
    <property type="match status" value="1"/>
</dbReference>
<gene>
    <name evidence="5" type="ORF">SAE01_47050</name>
</gene>
<keyword evidence="3" id="KW-1133">Transmembrane helix</keyword>
<organism evidence="5 6">
    <name type="scientific">Segetibacter aerophilus</name>
    <dbReference type="NCBI Taxonomy" id="670293"/>
    <lineage>
        <taxon>Bacteria</taxon>
        <taxon>Pseudomonadati</taxon>
        <taxon>Bacteroidota</taxon>
        <taxon>Chitinophagia</taxon>
        <taxon>Chitinophagales</taxon>
        <taxon>Chitinophagaceae</taxon>
        <taxon>Segetibacter</taxon>
    </lineage>
</organism>
<dbReference type="InterPro" id="IPR001647">
    <property type="entry name" value="HTH_TetR"/>
</dbReference>
<dbReference type="RefSeq" id="WP_147206329.1">
    <property type="nucleotide sequence ID" value="NZ_BJYT01000045.1"/>
</dbReference>
<dbReference type="InterPro" id="IPR009057">
    <property type="entry name" value="Homeodomain-like_sf"/>
</dbReference>
<dbReference type="PROSITE" id="PS50977">
    <property type="entry name" value="HTH_TETR_2"/>
    <property type="match status" value="1"/>
</dbReference>
<dbReference type="InterPro" id="IPR050109">
    <property type="entry name" value="HTH-type_TetR-like_transc_reg"/>
</dbReference>
<keyword evidence="1 2" id="KW-0238">DNA-binding</keyword>
<evidence type="ECO:0000313" key="5">
    <source>
        <dbReference type="EMBL" id="GEO12209.1"/>
    </source>
</evidence>
<dbReference type="SUPFAM" id="SSF46689">
    <property type="entry name" value="Homeodomain-like"/>
    <property type="match status" value="1"/>
</dbReference>
<dbReference type="Proteomes" id="UP000321513">
    <property type="component" value="Unassembled WGS sequence"/>
</dbReference>
<evidence type="ECO:0000259" key="4">
    <source>
        <dbReference type="PROSITE" id="PS50977"/>
    </source>
</evidence>
<feature type="domain" description="HTH tetR-type" evidence="4">
    <location>
        <begin position="8"/>
        <end position="68"/>
    </location>
</feature>
<dbReference type="Gene3D" id="1.10.357.10">
    <property type="entry name" value="Tetracycline Repressor, domain 2"/>
    <property type="match status" value="1"/>
</dbReference>
<protein>
    <recommendedName>
        <fullName evidence="4">HTH tetR-type domain-containing protein</fullName>
    </recommendedName>
</protein>
<feature type="DNA-binding region" description="H-T-H motif" evidence="2">
    <location>
        <begin position="31"/>
        <end position="50"/>
    </location>
</feature>
<comment type="caution">
    <text evidence="5">The sequence shown here is derived from an EMBL/GenBank/DDBJ whole genome shotgun (WGS) entry which is preliminary data.</text>
</comment>
<evidence type="ECO:0000256" key="2">
    <source>
        <dbReference type="PROSITE-ProRule" id="PRU00335"/>
    </source>
</evidence>
<dbReference type="AlphaFoldDB" id="A0A512BJR5"/>
<sequence length="204" mass="23559">MDKQKKDQTTEEKILEAAKQIFLTKGLDGARMQDIADEAGINKAMLHYYFRSKDKLFEQIFIEVVGHFLPKIIAILTSEKTIFEKIEIFCSEYISQVMQAPYVPVFILNEINKQPEAFLKKVLGGREIPVELFLKQLEKETKSGIIRKVDPVELFMNLIALCAFPFVARPIVQLITGKDMKQFMTMMEARKKEIPKLIIDSIKK</sequence>
<proteinExistence type="predicted"/>
<dbReference type="OrthoDB" id="9789566at2"/>
<dbReference type="PANTHER" id="PTHR30328:SF54">
    <property type="entry name" value="HTH-TYPE TRANSCRIPTIONAL REPRESSOR SCO4008"/>
    <property type="match status" value="1"/>
</dbReference>
<evidence type="ECO:0000256" key="3">
    <source>
        <dbReference type="SAM" id="Phobius"/>
    </source>
</evidence>
<keyword evidence="3" id="KW-0472">Membrane</keyword>
<dbReference type="PRINTS" id="PR00455">
    <property type="entry name" value="HTHTETR"/>
</dbReference>
<dbReference type="InterPro" id="IPR036271">
    <property type="entry name" value="Tet_transcr_reg_TetR-rel_C_sf"/>
</dbReference>
<keyword evidence="3" id="KW-0812">Transmembrane</keyword>
<dbReference type="SUPFAM" id="SSF48498">
    <property type="entry name" value="Tetracyclin repressor-like, C-terminal domain"/>
    <property type="match status" value="1"/>
</dbReference>
<reference evidence="5 6" key="1">
    <citation type="submission" date="2019-07" db="EMBL/GenBank/DDBJ databases">
        <title>Whole genome shotgun sequence of Segetibacter aerophilus NBRC 106135.</title>
        <authorList>
            <person name="Hosoyama A."/>
            <person name="Uohara A."/>
            <person name="Ohji S."/>
            <person name="Ichikawa N."/>
        </authorList>
    </citation>
    <scope>NUCLEOTIDE SEQUENCE [LARGE SCALE GENOMIC DNA]</scope>
    <source>
        <strain evidence="5 6">NBRC 106135</strain>
    </source>
</reference>
<name>A0A512BJR5_9BACT</name>
<dbReference type="GO" id="GO:0003677">
    <property type="term" value="F:DNA binding"/>
    <property type="evidence" value="ECO:0007669"/>
    <property type="project" value="UniProtKB-UniRule"/>
</dbReference>
<accession>A0A512BJR5</accession>
<evidence type="ECO:0000256" key="1">
    <source>
        <dbReference type="ARBA" id="ARBA00023125"/>
    </source>
</evidence>
<keyword evidence="6" id="KW-1185">Reference proteome</keyword>
<dbReference type="EMBL" id="BJYT01000045">
    <property type="protein sequence ID" value="GEO12209.1"/>
    <property type="molecule type" value="Genomic_DNA"/>
</dbReference>
<evidence type="ECO:0000313" key="6">
    <source>
        <dbReference type="Proteomes" id="UP000321513"/>
    </source>
</evidence>
<feature type="transmembrane region" description="Helical" evidence="3">
    <location>
        <begin position="154"/>
        <end position="176"/>
    </location>
</feature>